<proteinExistence type="predicted"/>
<dbReference type="RefSeq" id="WP_202382686.1">
    <property type="nucleotide sequence ID" value="NZ_BAAAMA010000010.1"/>
</dbReference>
<dbReference type="Proteomes" id="UP001646141">
    <property type="component" value="Unassembled WGS sequence"/>
</dbReference>
<accession>A0ABS1SQV1</accession>
<evidence type="ECO:0000313" key="1">
    <source>
        <dbReference type="EMBL" id="MBL3690521.1"/>
    </source>
</evidence>
<comment type="caution">
    <text evidence="1">The sequence shown here is derived from an EMBL/GenBank/DDBJ whole genome shotgun (WGS) entry which is preliminary data.</text>
</comment>
<gene>
    <name evidence="1" type="ORF">D3226_11220</name>
</gene>
<reference evidence="1 2" key="1">
    <citation type="submission" date="2018-09" db="EMBL/GenBank/DDBJ databases">
        <title>Comparative genomics of Leucobacter spp.</title>
        <authorList>
            <person name="Reis A.C."/>
            <person name="Kolvenbach B.A."/>
            <person name="Corvini P.F.X."/>
            <person name="Nunes O.C."/>
        </authorList>
    </citation>
    <scope>NUCLEOTIDE SEQUENCE [LARGE SCALE GENOMIC DNA]</scope>
    <source>
        <strain evidence="1 2">L-1</strain>
    </source>
</reference>
<organism evidence="1 2">
    <name type="scientific">Leucobacter chromiireducens subsp. chromiireducens</name>
    <dbReference type="NCBI Taxonomy" id="660067"/>
    <lineage>
        <taxon>Bacteria</taxon>
        <taxon>Bacillati</taxon>
        <taxon>Actinomycetota</taxon>
        <taxon>Actinomycetes</taxon>
        <taxon>Micrococcales</taxon>
        <taxon>Microbacteriaceae</taxon>
        <taxon>Leucobacter</taxon>
    </lineage>
</organism>
<keyword evidence="1" id="KW-0645">Protease</keyword>
<dbReference type="GO" id="GO:0004177">
    <property type="term" value="F:aminopeptidase activity"/>
    <property type="evidence" value="ECO:0007669"/>
    <property type="project" value="UniProtKB-KW"/>
</dbReference>
<keyword evidence="1" id="KW-0031">Aminopeptidase</keyword>
<protein>
    <submittedName>
        <fullName evidence="1">Methionine aminopeptidase</fullName>
    </submittedName>
</protein>
<evidence type="ECO:0000313" key="2">
    <source>
        <dbReference type="Proteomes" id="UP001646141"/>
    </source>
</evidence>
<keyword evidence="2" id="KW-1185">Reference proteome</keyword>
<dbReference type="EMBL" id="QYAD01000004">
    <property type="protein sequence ID" value="MBL3690521.1"/>
    <property type="molecule type" value="Genomic_DNA"/>
</dbReference>
<name>A0ABS1SQV1_9MICO</name>
<keyword evidence="1" id="KW-0378">Hydrolase</keyword>
<sequence>MSKRDWGIEDPEETYWFNTRTGEVEEGPQSLSVDRVGPFSTREEAAHANQILEERARAWREEEESTEDY</sequence>